<feature type="region of interest" description="Disordered" evidence="1">
    <location>
        <begin position="187"/>
        <end position="217"/>
    </location>
</feature>
<organism evidence="2 3">
    <name type="scientific">Mycena chlorophos</name>
    <name type="common">Agaric fungus</name>
    <name type="synonym">Agaricus chlorophos</name>
    <dbReference type="NCBI Taxonomy" id="658473"/>
    <lineage>
        <taxon>Eukaryota</taxon>
        <taxon>Fungi</taxon>
        <taxon>Dikarya</taxon>
        <taxon>Basidiomycota</taxon>
        <taxon>Agaricomycotina</taxon>
        <taxon>Agaricomycetes</taxon>
        <taxon>Agaricomycetidae</taxon>
        <taxon>Agaricales</taxon>
        <taxon>Marasmiineae</taxon>
        <taxon>Mycenaceae</taxon>
        <taxon>Mycena</taxon>
    </lineage>
</organism>
<accession>A0ABQ0L419</accession>
<evidence type="ECO:0000313" key="2">
    <source>
        <dbReference type="EMBL" id="GAT45904.1"/>
    </source>
</evidence>
<dbReference type="Proteomes" id="UP000815677">
    <property type="component" value="Unassembled WGS sequence"/>
</dbReference>
<evidence type="ECO:0000256" key="1">
    <source>
        <dbReference type="SAM" id="MobiDB-lite"/>
    </source>
</evidence>
<feature type="compositionally biased region" description="Basic and acidic residues" evidence="1">
    <location>
        <begin position="205"/>
        <end position="217"/>
    </location>
</feature>
<evidence type="ECO:0000313" key="3">
    <source>
        <dbReference type="Proteomes" id="UP000815677"/>
    </source>
</evidence>
<sequence length="217" mass="23889">MATESLLPPLPVPRTVASISSYPCSCAATQSRAQRLLGKCPAARKARNASRRSLPATATSASRSWVSKCPWTPSLALTTAGNPPTLPRYVPGNAYIHYRPPRRPTHTTANLSPRSDRDRRSCVTRTLRASSLFRSREAYRRRRRSALDAPELIRALHGPADHGDGPQVDAHQSTDLRQLSCRVVWGQRSPAAPRTSPSSPIVYHPRGEDHARPRVPV</sequence>
<proteinExistence type="predicted"/>
<gene>
    <name evidence="2" type="ORF">MCHLO_03455</name>
</gene>
<protein>
    <submittedName>
        <fullName evidence="2">Uncharacterized protein</fullName>
    </submittedName>
</protein>
<reference evidence="2" key="1">
    <citation type="submission" date="2014-09" db="EMBL/GenBank/DDBJ databases">
        <title>Genome sequence of the luminous mushroom Mycena chlorophos for searching fungal bioluminescence genes.</title>
        <authorList>
            <person name="Tanaka Y."/>
            <person name="Kasuga D."/>
            <person name="Oba Y."/>
            <person name="Hase S."/>
            <person name="Sato K."/>
            <person name="Oba Y."/>
            <person name="Sakakibara Y."/>
        </authorList>
    </citation>
    <scope>NUCLEOTIDE SEQUENCE</scope>
</reference>
<feature type="compositionally biased region" description="Low complexity" evidence="1">
    <location>
        <begin position="188"/>
        <end position="200"/>
    </location>
</feature>
<name>A0ABQ0L419_MYCCL</name>
<dbReference type="EMBL" id="DF841952">
    <property type="protein sequence ID" value="GAT45904.1"/>
    <property type="molecule type" value="Genomic_DNA"/>
</dbReference>
<feature type="region of interest" description="Disordered" evidence="1">
    <location>
        <begin position="95"/>
        <end position="122"/>
    </location>
</feature>
<keyword evidence="3" id="KW-1185">Reference proteome</keyword>